<accession>A0A841PG26</accession>
<reference evidence="2 3" key="1">
    <citation type="submission" date="2020-08" db="EMBL/GenBank/DDBJ databases">
        <title>Genomic Encyclopedia of Type Strains, Phase IV (KMG-IV): sequencing the most valuable type-strain genomes for metagenomic binning, comparative biology and taxonomic classification.</title>
        <authorList>
            <person name="Goeker M."/>
        </authorList>
    </citation>
    <scope>NUCLEOTIDE SEQUENCE [LARGE SCALE GENOMIC DNA]</scope>
    <source>
        <strain evidence="2 3">DSM 100039</strain>
    </source>
</reference>
<organism evidence="2 3">
    <name type="scientific">Mesorhizobium sangaii</name>
    <dbReference type="NCBI Taxonomy" id="505389"/>
    <lineage>
        <taxon>Bacteria</taxon>
        <taxon>Pseudomonadati</taxon>
        <taxon>Pseudomonadota</taxon>
        <taxon>Alphaproteobacteria</taxon>
        <taxon>Hyphomicrobiales</taxon>
        <taxon>Phyllobacteriaceae</taxon>
        <taxon>Mesorhizobium</taxon>
    </lineage>
</organism>
<feature type="transmembrane region" description="Helical" evidence="1">
    <location>
        <begin position="9"/>
        <end position="26"/>
    </location>
</feature>
<evidence type="ECO:0000256" key="1">
    <source>
        <dbReference type="SAM" id="Phobius"/>
    </source>
</evidence>
<dbReference type="Proteomes" id="UP000556329">
    <property type="component" value="Unassembled WGS sequence"/>
</dbReference>
<keyword evidence="3" id="KW-1185">Reference proteome</keyword>
<keyword evidence="1" id="KW-0812">Transmembrane</keyword>
<proteinExistence type="predicted"/>
<protein>
    <submittedName>
        <fullName evidence="2">Uncharacterized protein</fullName>
    </submittedName>
</protein>
<keyword evidence="1" id="KW-1133">Transmembrane helix</keyword>
<comment type="caution">
    <text evidence="2">The sequence shown here is derived from an EMBL/GenBank/DDBJ whole genome shotgun (WGS) entry which is preliminary data.</text>
</comment>
<gene>
    <name evidence="2" type="ORF">HNQ71_001786</name>
</gene>
<dbReference type="EMBL" id="JACHEF010000001">
    <property type="protein sequence ID" value="MBB6409142.1"/>
    <property type="molecule type" value="Genomic_DNA"/>
</dbReference>
<dbReference type="AlphaFoldDB" id="A0A841PG26"/>
<evidence type="ECO:0000313" key="3">
    <source>
        <dbReference type="Proteomes" id="UP000556329"/>
    </source>
</evidence>
<evidence type="ECO:0000313" key="2">
    <source>
        <dbReference type="EMBL" id="MBB6409142.1"/>
    </source>
</evidence>
<keyword evidence="1" id="KW-0472">Membrane</keyword>
<sequence length="34" mass="3823">MDPGPARGFLRLVVIVAAIMLTYWYVTGITYNGY</sequence>
<name>A0A841PG26_9HYPH</name>